<dbReference type="Proteomes" id="UP000237466">
    <property type="component" value="Unassembled WGS sequence"/>
</dbReference>
<dbReference type="InterPro" id="IPR029787">
    <property type="entry name" value="Nucleotide_cyclase"/>
</dbReference>
<dbReference type="Pfam" id="PF00990">
    <property type="entry name" value="GGDEF"/>
    <property type="match status" value="1"/>
</dbReference>
<dbReference type="GO" id="GO:0071111">
    <property type="term" value="F:cyclic-guanylate-specific phosphodiesterase activity"/>
    <property type="evidence" value="ECO:0007669"/>
    <property type="project" value="InterPro"/>
</dbReference>
<comment type="caution">
    <text evidence="3">The sequence shown here is derived from an EMBL/GenBank/DDBJ whole genome shotgun (WGS) entry which is preliminary data.</text>
</comment>
<dbReference type="SMART" id="SM00052">
    <property type="entry name" value="EAL"/>
    <property type="match status" value="1"/>
</dbReference>
<dbReference type="EMBL" id="PDGH01000081">
    <property type="protein sequence ID" value="POB48216.1"/>
    <property type="molecule type" value="Genomic_DNA"/>
</dbReference>
<dbReference type="PANTHER" id="PTHR33121:SF71">
    <property type="entry name" value="OXYGEN SENSOR PROTEIN DOSP"/>
    <property type="match status" value="1"/>
</dbReference>
<dbReference type="SUPFAM" id="SSF141868">
    <property type="entry name" value="EAL domain-like"/>
    <property type="match status" value="1"/>
</dbReference>
<dbReference type="SMART" id="SM00065">
    <property type="entry name" value="GAF"/>
    <property type="match status" value="1"/>
</dbReference>
<gene>
    <name evidence="3" type="ORF">CRN52_10850</name>
</gene>
<evidence type="ECO:0000259" key="2">
    <source>
        <dbReference type="PROSITE" id="PS50887"/>
    </source>
</evidence>
<dbReference type="PROSITE" id="PS50883">
    <property type="entry name" value="EAL"/>
    <property type="match status" value="1"/>
</dbReference>
<accession>A0A2S3R3E5</accession>
<feature type="domain" description="GGDEF" evidence="2">
    <location>
        <begin position="255"/>
        <end position="388"/>
    </location>
</feature>
<dbReference type="InterPro" id="IPR029016">
    <property type="entry name" value="GAF-like_dom_sf"/>
</dbReference>
<dbReference type="InterPro" id="IPR001633">
    <property type="entry name" value="EAL_dom"/>
</dbReference>
<feature type="domain" description="EAL" evidence="1">
    <location>
        <begin position="396"/>
        <end position="649"/>
    </location>
</feature>
<dbReference type="SMART" id="SM00267">
    <property type="entry name" value="GGDEF"/>
    <property type="match status" value="1"/>
</dbReference>
<dbReference type="InterPro" id="IPR000160">
    <property type="entry name" value="GGDEF_dom"/>
</dbReference>
<proteinExistence type="predicted"/>
<dbReference type="Gene3D" id="3.20.20.450">
    <property type="entry name" value="EAL domain"/>
    <property type="match status" value="1"/>
</dbReference>
<dbReference type="PANTHER" id="PTHR33121">
    <property type="entry name" value="CYCLIC DI-GMP PHOSPHODIESTERASE PDEF"/>
    <property type="match status" value="1"/>
</dbReference>
<dbReference type="InterPro" id="IPR003018">
    <property type="entry name" value="GAF"/>
</dbReference>
<sequence length="660" mass="74647">MFAVIIILKHELKAHSNKDVCSMAKYRTLNYEIPEAMQESWQRIVNLLAYIVDVPAALIMRIQPEHIEVFSSSQSSLNPYHQGDSESLGHGLYCETVIEDNTELLVPNALNDKEWDHNPDIKLGMIAYCGLPLLWPNGEVFGTICMLDDKENNFGQTYRELLAGFQTSIEAQLSVVYQHQKLLRLNEQLKQRVDKRTTNLAQLSFSLNQEIDRRKAAEQQAHYQKHHDHGTGFLNRCALEQHLQRMLDEWHLGDSSLVVIHIGFTNARSIQTKYGFALLDDLLKIYRNQIGVIESVDSITGRPSSHDLVIAIRADDVTDILDNLLNRIINAGQRGFKVGESEAHLHAFIGLAVADSTTESAQQLLRHANQAMVLSKDSGQQYAYFSATHADALLHHNQIESYLLQAVRNDDLTLYFQPKVCPQTHKWIGAEALLRWSHPVLGDISNEALIHMAEQNGLIFEVGAFVLRSAIEKAKEWSAIVEHFRVAVNVSAIQLKNPLFAEQVQELLIAYQLPAQYLELEVTESGLISDEVVARATLERLHELGVTLSLDDFGTGYASFSYLKKYPFDAIKIDKSFVQHIDKSEEDKEIIRSIIHVAKKLDLEVVMEGIESDLQEDFLIREGCDIGQGFLYGKPMPGSEFVQGLYSQNFLGTPRFAYHT</sequence>
<dbReference type="InterPro" id="IPR050706">
    <property type="entry name" value="Cyclic-di-GMP_PDE-like"/>
</dbReference>
<dbReference type="Pfam" id="PF13185">
    <property type="entry name" value="GAF_2"/>
    <property type="match status" value="1"/>
</dbReference>
<dbReference type="Gene3D" id="3.30.450.40">
    <property type="match status" value="1"/>
</dbReference>
<dbReference type="SUPFAM" id="SSF55781">
    <property type="entry name" value="GAF domain-like"/>
    <property type="match status" value="1"/>
</dbReference>
<evidence type="ECO:0000313" key="4">
    <source>
        <dbReference type="Proteomes" id="UP000237466"/>
    </source>
</evidence>
<evidence type="ECO:0000313" key="3">
    <source>
        <dbReference type="EMBL" id="POB48216.1"/>
    </source>
</evidence>
<reference evidence="3 4" key="1">
    <citation type="journal article" date="2018" name="Front. Microbiol.">
        <title>Phylogeny of Vibrio vulnificus from the Analysis of the Core-Genome: Implications for Intra-Species Taxonomy.</title>
        <authorList>
            <person name="Roig F.J."/>
            <person name="Gonzalez-Candelas F."/>
            <person name="Sanjuan E."/>
            <person name="Fouz B."/>
            <person name="Feil E.J."/>
            <person name="Llorens C."/>
            <person name="Baker-Austin C."/>
            <person name="Oliver J.D."/>
            <person name="Danin-Poleg Y."/>
            <person name="Gibas C.J."/>
            <person name="Kashi Y."/>
            <person name="Gulig P.A."/>
            <person name="Morrison S.S."/>
            <person name="Amaro C."/>
        </authorList>
    </citation>
    <scope>NUCLEOTIDE SEQUENCE [LARGE SCALE GENOMIC DNA]</scope>
    <source>
        <strain evidence="3 4">CECT4608</strain>
    </source>
</reference>
<evidence type="ECO:0000259" key="1">
    <source>
        <dbReference type="PROSITE" id="PS50883"/>
    </source>
</evidence>
<dbReference type="AlphaFoldDB" id="A0A2S3R3E5"/>
<dbReference type="InterPro" id="IPR035919">
    <property type="entry name" value="EAL_sf"/>
</dbReference>
<name>A0A2S3R3E5_VIBVL</name>
<dbReference type="Gene3D" id="3.30.70.270">
    <property type="match status" value="1"/>
</dbReference>
<dbReference type="PROSITE" id="PS50887">
    <property type="entry name" value="GGDEF"/>
    <property type="match status" value="1"/>
</dbReference>
<dbReference type="CDD" id="cd01948">
    <property type="entry name" value="EAL"/>
    <property type="match status" value="1"/>
</dbReference>
<organism evidence="3 4">
    <name type="scientific">Vibrio vulnificus</name>
    <dbReference type="NCBI Taxonomy" id="672"/>
    <lineage>
        <taxon>Bacteria</taxon>
        <taxon>Pseudomonadati</taxon>
        <taxon>Pseudomonadota</taxon>
        <taxon>Gammaproteobacteria</taxon>
        <taxon>Vibrionales</taxon>
        <taxon>Vibrionaceae</taxon>
        <taxon>Vibrio</taxon>
    </lineage>
</organism>
<dbReference type="Pfam" id="PF00563">
    <property type="entry name" value="EAL"/>
    <property type="match status" value="1"/>
</dbReference>
<dbReference type="InterPro" id="IPR043128">
    <property type="entry name" value="Rev_trsase/Diguanyl_cyclase"/>
</dbReference>
<dbReference type="SUPFAM" id="SSF55073">
    <property type="entry name" value="Nucleotide cyclase"/>
    <property type="match status" value="1"/>
</dbReference>
<protein>
    <submittedName>
        <fullName evidence="3">Sensor domain-containing phosphodiesterase</fullName>
    </submittedName>
</protein>